<dbReference type="SUPFAM" id="SSF57567">
    <property type="entry name" value="Serine protease inhibitors"/>
    <property type="match status" value="1"/>
</dbReference>
<dbReference type="PROSITE" id="PS51233">
    <property type="entry name" value="VWFD"/>
    <property type="match status" value="1"/>
</dbReference>
<organism evidence="4 5">
    <name type="scientific">Scyliorhinus torazame</name>
    <name type="common">Cloudy catshark</name>
    <name type="synonym">Catulus torazame</name>
    <dbReference type="NCBI Taxonomy" id="75743"/>
    <lineage>
        <taxon>Eukaryota</taxon>
        <taxon>Metazoa</taxon>
        <taxon>Chordata</taxon>
        <taxon>Craniata</taxon>
        <taxon>Vertebrata</taxon>
        <taxon>Chondrichthyes</taxon>
        <taxon>Elasmobranchii</taxon>
        <taxon>Galeomorphii</taxon>
        <taxon>Galeoidea</taxon>
        <taxon>Carcharhiniformes</taxon>
        <taxon>Scyliorhinidae</taxon>
        <taxon>Scyliorhinus</taxon>
    </lineage>
</organism>
<dbReference type="OMA" id="CEDSCIC"/>
<feature type="domain" description="VWFD" evidence="3">
    <location>
        <begin position="146"/>
        <end position="278"/>
    </location>
</feature>
<evidence type="ECO:0000256" key="1">
    <source>
        <dbReference type="ARBA" id="ARBA00023157"/>
    </source>
</evidence>
<dbReference type="STRING" id="75743.A0A401PRM3"/>
<dbReference type="AlphaFoldDB" id="A0A401PRM3"/>
<keyword evidence="1" id="KW-1015">Disulfide bond</keyword>
<proteinExistence type="predicted"/>
<dbReference type="EMBL" id="BFAA01012542">
    <property type="protein sequence ID" value="GCB75763.1"/>
    <property type="molecule type" value="Genomic_DNA"/>
</dbReference>
<evidence type="ECO:0000259" key="3">
    <source>
        <dbReference type="PROSITE" id="PS51233"/>
    </source>
</evidence>
<keyword evidence="5" id="KW-1185">Reference proteome</keyword>
<dbReference type="InterPro" id="IPR050780">
    <property type="entry name" value="Mucin_vWF_Thrombospondin_sf"/>
</dbReference>
<sequence length="278" mass="31303">MECPCYLNGSVYKPGDKTPSPLLANNQICVCSGAEIKCSEKQVYPREHCTEDEIYAYCTNDEPGKVCEPSCESQSSKYNCPIICEDSCICKPGLVRSPEGNCIKKTQCPCMHMGTLYSAREVFRHDCNVCTCQSGVINCTAKDCSKICVTYGESHYVLYDDIWLEYESNYCDILLTESIPHVTQVPFRVQVKNAACTHFGNIICKKNVNITVGDVSLILDNMDAIMSHFEQPNYPFRISYIGFYVIIETAVGLTVYWDLHMQVLIQIKDHLMLKVVIG</sequence>
<keyword evidence="2" id="KW-0325">Glycoprotein</keyword>
<dbReference type="OrthoDB" id="9907360at2759"/>
<reference evidence="4 5" key="1">
    <citation type="journal article" date="2018" name="Nat. Ecol. Evol.">
        <title>Shark genomes provide insights into elasmobranch evolution and the origin of vertebrates.</title>
        <authorList>
            <person name="Hara Y"/>
            <person name="Yamaguchi K"/>
            <person name="Onimaru K"/>
            <person name="Kadota M"/>
            <person name="Koyanagi M"/>
            <person name="Keeley SD"/>
            <person name="Tatsumi K"/>
            <person name="Tanaka K"/>
            <person name="Motone F"/>
            <person name="Kageyama Y"/>
            <person name="Nozu R"/>
            <person name="Adachi N"/>
            <person name="Nishimura O"/>
            <person name="Nakagawa R"/>
            <person name="Tanegashima C"/>
            <person name="Kiyatake I"/>
            <person name="Matsumoto R"/>
            <person name="Murakumo K"/>
            <person name="Nishida K"/>
            <person name="Terakita A"/>
            <person name="Kuratani S"/>
            <person name="Sato K"/>
            <person name="Hyodo S Kuraku.S."/>
        </authorList>
    </citation>
    <scope>NUCLEOTIDE SEQUENCE [LARGE SCALE GENOMIC DNA]</scope>
</reference>
<dbReference type="Pfam" id="PF01826">
    <property type="entry name" value="TIL"/>
    <property type="match status" value="1"/>
</dbReference>
<dbReference type="InterPro" id="IPR001007">
    <property type="entry name" value="VWF_dom"/>
</dbReference>
<dbReference type="PANTHER" id="PTHR11339">
    <property type="entry name" value="EXTRACELLULAR MATRIX GLYCOPROTEIN RELATED"/>
    <property type="match status" value="1"/>
</dbReference>
<dbReference type="Gene3D" id="2.10.25.10">
    <property type="entry name" value="Laminin"/>
    <property type="match status" value="1"/>
</dbReference>
<name>A0A401PRM3_SCYTO</name>
<dbReference type="Gene3D" id="2.10.70.10">
    <property type="entry name" value="Complement Module, domain 1"/>
    <property type="match status" value="1"/>
</dbReference>
<dbReference type="CDD" id="cd19941">
    <property type="entry name" value="TIL"/>
    <property type="match status" value="1"/>
</dbReference>
<evidence type="ECO:0000313" key="5">
    <source>
        <dbReference type="Proteomes" id="UP000288216"/>
    </source>
</evidence>
<dbReference type="InterPro" id="IPR001846">
    <property type="entry name" value="VWF_type-D"/>
</dbReference>
<dbReference type="InterPro" id="IPR036084">
    <property type="entry name" value="Ser_inhib-like_sf"/>
</dbReference>
<protein>
    <recommendedName>
        <fullName evidence="3">VWFD domain-containing protein</fullName>
    </recommendedName>
</protein>
<dbReference type="Pfam" id="PF00093">
    <property type="entry name" value="VWC"/>
    <property type="match status" value="1"/>
</dbReference>
<gene>
    <name evidence="4" type="ORF">scyTo_0018257</name>
</gene>
<comment type="caution">
    <text evidence="4">The sequence shown here is derived from an EMBL/GenBank/DDBJ whole genome shotgun (WGS) entry which is preliminary data.</text>
</comment>
<dbReference type="Proteomes" id="UP000288216">
    <property type="component" value="Unassembled WGS sequence"/>
</dbReference>
<evidence type="ECO:0000313" key="4">
    <source>
        <dbReference type="EMBL" id="GCB75763.1"/>
    </source>
</evidence>
<accession>A0A401PRM3</accession>
<dbReference type="InterPro" id="IPR002919">
    <property type="entry name" value="TIL_dom"/>
</dbReference>
<evidence type="ECO:0000256" key="2">
    <source>
        <dbReference type="ARBA" id="ARBA00023180"/>
    </source>
</evidence>